<keyword evidence="6 8" id="KW-0106">Calcium</keyword>
<evidence type="ECO:0000256" key="8">
    <source>
        <dbReference type="PROSITE-ProRule" id="PRU01032"/>
    </source>
</evidence>
<reference evidence="11" key="1">
    <citation type="journal article" date="2020" name="Stud. Mycol.">
        <title>101 Dothideomycetes genomes: a test case for predicting lifestyles and emergence of pathogens.</title>
        <authorList>
            <person name="Haridas S."/>
            <person name="Albert R."/>
            <person name="Binder M."/>
            <person name="Bloem J."/>
            <person name="Labutti K."/>
            <person name="Salamov A."/>
            <person name="Andreopoulos B."/>
            <person name="Baker S."/>
            <person name="Barry K."/>
            <person name="Bills G."/>
            <person name="Bluhm B."/>
            <person name="Cannon C."/>
            <person name="Castanera R."/>
            <person name="Culley D."/>
            <person name="Daum C."/>
            <person name="Ezra D."/>
            <person name="Gonzalez J."/>
            <person name="Henrissat B."/>
            <person name="Kuo A."/>
            <person name="Liang C."/>
            <person name="Lipzen A."/>
            <person name="Lutzoni F."/>
            <person name="Magnuson J."/>
            <person name="Mondo S."/>
            <person name="Nolan M."/>
            <person name="Ohm R."/>
            <person name="Pangilinan J."/>
            <person name="Park H.-J."/>
            <person name="Ramirez L."/>
            <person name="Alfaro M."/>
            <person name="Sun H."/>
            <person name="Tritt A."/>
            <person name="Yoshinaga Y."/>
            <person name="Zwiers L.-H."/>
            <person name="Turgeon B."/>
            <person name="Goodwin S."/>
            <person name="Spatafora J."/>
            <person name="Crous P."/>
            <person name="Grigoriev I."/>
        </authorList>
    </citation>
    <scope>NUCLEOTIDE SEQUENCE</scope>
    <source>
        <strain evidence="11">CBS 627.86</strain>
    </source>
</reference>
<keyword evidence="5 8" id="KW-0720">Serine protease</keyword>
<dbReference type="SUPFAM" id="SSF54897">
    <property type="entry name" value="Protease propeptides/inhibitors"/>
    <property type="match status" value="1"/>
</dbReference>
<dbReference type="InterPro" id="IPR015366">
    <property type="entry name" value="S53_propep"/>
</dbReference>
<dbReference type="InterPro" id="IPR050819">
    <property type="entry name" value="Tripeptidyl-peptidase_I"/>
</dbReference>
<dbReference type="InterPro" id="IPR030400">
    <property type="entry name" value="Sedolisin_dom"/>
</dbReference>
<dbReference type="GO" id="GO:0006508">
    <property type="term" value="P:proteolysis"/>
    <property type="evidence" value="ECO:0007669"/>
    <property type="project" value="UniProtKB-KW"/>
</dbReference>
<evidence type="ECO:0000313" key="11">
    <source>
        <dbReference type="EMBL" id="KAF2112884.1"/>
    </source>
</evidence>
<dbReference type="PANTHER" id="PTHR14218">
    <property type="entry name" value="PROTEASE S8 TRIPEPTIDYL PEPTIDASE I CLN2"/>
    <property type="match status" value="1"/>
</dbReference>
<dbReference type="SUPFAM" id="SSF52743">
    <property type="entry name" value="Subtilisin-like"/>
    <property type="match status" value="1"/>
</dbReference>
<feature type="binding site" evidence="8">
    <location>
        <position position="598"/>
    </location>
    <ligand>
        <name>Ca(2+)</name>
        <dbReference type="ChEBI" id="CHEBI:29108"/>
    </ligand>
</feature>
<organism evidence="11 12">
    <name type="scientific">Lophiotrema nucula</name>
    <dbReference type="NCBI Taxonomy" id="690887"/>
    <lineage>
        <taxon>Eukaryota</taxon>
        <taxon>Fungi</taxon>
        <taxon>Dikarya</taxon>
        <taxon>Ascomycota</taxon>
        <taxon>Pezizomycotina</taxon>
        <taxon>Dothideomycetes</taxon>
        <taxon>Pleosporomycetidae</taxon>
        <taxon>Pleosporales</taxon>
        <taxon>Lophiotremataceae</taxon>
        <taxon>Lophiotrema</taxon>
    </lineage>
</organism>
<dbReference type="EMBL" id="ML977329">
    <property type="protein sequence ID" value="KAF2112884.1"/>
    <property type="molecule type" value="Genomic_DNA"/>
</dbReference>
<sequence>MALRKVAYSTLLLLQSYAFAASRRRITPLDLTQWHRNENAHGDDLLTSLLGVSDPDSSTYGQHWSARQVMERFKPAQKSKLSTLDWIRSAGIEDSQIVPSADGGYLDFQATVDQAARLLNTTFQTYTNSDTGEKQITSEDYYVPGDLFDHVAYVVATSPYSGSTPIRRNFKRQTTNVSNPPGAIYNCSQYTTPLCLRKQYGIPPKMVGSANGTFGIYEQAWQNWLASDLDTFFQYFAPELVGKRPKMELIDGGYSQTDIPNVNFFKEANLDFQYAMALTSPQTVTNMQVGDMVRITEEVYRHLPLGHLNLMLAALDRYYCDSLDPDIDPPYPDDQPGGYNHSADCGTVRPPDVLSISYTFPEAAFPPEYLHRQCLEYLKLGLMGITVVVSVSDFGVGSPPGSDDATAGHCLDKDTGAFNTTTGSFSPSFPSSCPWVTTVGGSQLYTQSNTGVDLEPTDKNIVCANSVHISQNETAWYHIMSDGSVVSGGGGFSNVFPVPTYQREKVSWYKKAEIAHLSTIDESFNATGRGYPDVSVQAEAYLTMINGQMKALRGSSASAPVFASIVALLNAERANAGKSRLGFLNPALYANDGILNDVVTGGNEGCDVDPAFKATCGWDAVTGLGSPDYARMRKFFLDLP</sequence>
<gene>
    <name evidence="11" type="ORF">BDV96DRAFT_622780</name>
</gene>
<dbReference type="Gene3D" id="3.40.50.200">
    <property type="entry name" value="Peptidase S8/S53 domain"/>
    <property type="match status" value="1"/>
</dbReference>
<dbReference type="GO" id="GO:0005576">
    <property type="term" value="C:extracellular region"/>
    <property type="evidence" value="ECO:0007669"/>
    <property type="project" value="UniProtKB-SubCell"/>
</dbReference>
<keyword evidence="3 8" id="KW-0479">Metal-binding</keyword>
<comment type="cofactor">
    <cofactor evidence="8">
        <name>Ca(2+)</name>
        <dbReference type="ChEBI" id="CHEBI:29108"/>
    </cofactor>
    <text evidence="8">Binds 1 Ca(2+) ion per subunit.</text>
</comment>
<dbReference type="GO" id="GO:0046872">
    <property type="term" value="F:metal ion binding"/>
    <property type="evidence" value="ECO:0007669"/>
    <property type="project" value="UniProtKB-UniRule"/>
</dbReference>
<dbReference type="CDD" id="cd04056">
    <property type="entry name" value="Peptidases_S53"/>
    <property type="match status" value="1"/>
</dbReference>
<evidence type="ECO:0000256" key="6">
    <source>
        <dbReference type="ARBA" id="ARBA00022837"/>
    </source>
</evidence>
<feature type="active site" description="Charge relay system" evidence="8">
    <location>
        <position position="556"/>
    </location>
</feature>
<evidence type="ECO:0000259" key="10">
    <source>
        <dbReference type="PROSITE" id="PS51695"/>
    </source>
</evidence>
<keyword evidence="2 8" id="KW-0645">Protease</keyword>
<dbReference type="InterPro" id="IPR036852">
    <property type="entry name" value="Peptidase_S8/S53_dom_sf"/>
</dbReference>
<dbReference type="PANTHER" id="PTHR14218:SF19">
    <property type="entry name" value="SERINE PROTEASE AORO, PUTATIVE (AFU_ORTHOLOGUE AFUA_6G10250)-RELATED"/>
    <property type="match status" value="1"/>
</dbReference>
<keyword evidence="9" id="KW-0732">Signal</keyword>
<evidence type="ECO:0000256" key="9">
    <source>
        <dbReference type="SAM" id="SignalP"/>
    </source>
</evidence>
<name>A0A6A5Z1E3_9PLEO</name>
<keyword evidence="12" id="KW-1185">Reference proteome</keyword>
<evidence type="ECO:0000256" key="2">
    <source>
        <dbReference type="ARBA" id="ARBA00022670"/>
    </source>
</evidence>
<feature type="active site" description="Charge relay system" evidence="8">
    <location>
        <position position="271"/>
    </location>
</feature>
<feature type="binding site" evidence="8">
    <location>
        <position position="619"/>
    </location>
    <ligand>
        <name>Ca(2+)</name>
        <dbReference type="ChEBI" id="CHEBI:29108"/>
    </ligand>
</feature>
<evidence type="ECO:0000313" key="12">
    <source>
        <dbReference type="Proteomes" id="UP000799770"/>
    </source>
</evidence>
<feature type="binding site" evidence="8">
    <location>
        <position position="617"/>
    </location>
    <ligand>
        <name>Ca(2+)</name>
        <dbReference type="ChEBI" id="CHEBI:29108"/>
    </ligand>
</feature>
<evidence type="ECO:0000256" key="7">
    <source>
        <dbReference type="ARBA" id="ARBA00023145"/>
    </source>
</evidence>
<keyword evidence="4 8" id="KW-0378">Hydrolase</keyword>
<dbReference type="GO" id="GO:0004252">
    <property type="term" value="F:serine-type endopeptidase activity"/>
    <property type="evidence" value="ECO:0007669"/>
    <property type="project" value="UniProtKB-UniRule"/>
</dbReference>
<keyword evidence="7" id="KW-0865">Zymogen</keyword>
<dbReference type="PROSITE" id="PS51695">
    <property type="entry name" value="SEDOLISIN"/>
    <property type="match status" value="1"/>
</dbReference>
<accession>A0A6A5Z1E3</accession>
<dbReference type="OrthoDB" id="409122at2759"/>
<evidence type="ECO:0000256" key="5">
    <source>
        <dbReference type="ARBA" id="ARBA00022825"/>
    </source>
</evidence>
<dbReference type="SMART" id="SM00944">
    <property type="entry name" value="Pro-kuma_activ"/>
    <property type="match status" value="1"/>
</dbReference>
<dbReference type="GO" id="GO:0008240">
    <property type="term" value="F:tripeptidyl-peptidase activity"/>
    <property type="evidence" value="ECO:0007669"/>
    <property type="project" value="TreeGrafter"/>
</dbReference>
<feature type="domain" description="Peptidase S53" evidence="10">
    <location>
        <begin position="190"/>
        <end position="639"/>
    </location>
</feature>
<comment type="subcellular location">
    <subcellularLocation>
        <location evidence="1">Secreted</location>
        <location evidence="1">Extracellular space</location>
    </subcellularLocation>
</comment>
<evidence type="ECO:0000256" key="4">
    <source>
        <dbReference type="ARBA" id="ARBA00022801"/>
    </source>
</evidence>
<protein>
    <submittedName>
        <fullName evidence="11">Peptidase S8/S53 domain-containing protein</fullName>
    </submittedName>
</protein>
<evidence type="ECO:0000256" key="1">
    <source>
        <dbReference type="ARBA" id="ARBA00004239"/>
    </source>
</evidence>
<proteinExistence type="predicted"/>
<dbReference type="Proteomes" id="UP000799770">
    <property type="component" value="Unassembled WGS sequence"/>
</dbReference>
<dbReference type="Pfam" id="PF09286">
    <property type="entry name" value="Pro-kuma_activ"/>
    <property type="match status" value="1"/>
</dbReference>
<dbReference type="AlphaFoldDB" id="A0A6A5Z1E3"/>
<dbReference type="CDD" id="cd11377">
    <property type="entry name" value="Pro-peptidase_S53"/>
    <property type="match status" value="1"/>
</dbReference>
<feature type="signal peptide" evidence="9">
    <location>
        <begin position="1"/>
        <end position="20"/>
    </location>
</feature>
<feature type="active site" description="Charge relay system" evidence="8">
    <location>
        <position position="267"/>
    </location>
</feature>
<feature type="binding site" evidence="8">
    <location>
        <position position="597"/>
    </location>
    <ligand>
        <name>Ca(2+)</name>
        <dbReference type="ChEBI" id="CHEBI:29108"/>
    </ligand>
</feature>
<feature type="chain" id="PRO_5025581539" evidence="9">
    <location>
        <begin position="21"/>
        <end position="640"/>
    </location>
</feature>
<evidence type="ECO:0000256" key="3">
    <source>
        <dbReference type="ARBA" id="ARBA00022723"/>
    </source>
</evidence>